<comment type="caution">
    <text evidence="7">The sequence shown here is derived from an EMBL/GenBank/DDBJ whole genome shotgun (WGS) entry which is preliminary data.</text>
</comment>
<feature type="transmembrane region" description="Helical" evidence="5">
    <location>
        <begin position="370"/>
        <end position="391"/>
    </location>
</feature>
<dbReference type="PROSITE" id="PS50850">
    <property type="entry name" value="MFS"/>
    <property type="match status" value="1"/>
</dbReference>
<keyword evidence="3 5" id="KW-1133">Transmembrane helix</keyword>
<feature type="transmembrane region" description="Helical" evidence="5">
    <location>
        <begin position="464"/>
        <end position="487"/>
    </location>
</feature>
<dbReference type="InterPro" id="IPR036259">
    <property type="entry name" value="MFS_trans_sf"/>
</dbReference>
<dbReference type="OrthoDB" id="2261376at2759"/>
<feature type="transmembrane region" description="Helical" evidence="5">
    <location>
        <begin position="171"/>
        <end position="195"/>
    </location>
</feature>
<protein>
    <submittedName>
        <fullName evidence="7">Organic cation transporter protein</fullName>
    </submittedName>
</protein>
<evidence type="ECO:0000256" key="4">
    <source>
        <dbReference type="ARBA" id="ARBA00023136"/>
    </source>
</evidence>
<organism evidence="7 8">
    <name type="scientific">Mizuhopecten yessoensis</name>
    <name type="common">Japanese scallop</name>
    <name type="synonym">Patinopecten yessoensis</name>
    <dbReference type="NCBI Taxonomy" id="6573"/>
    <lineage>
        <taxon>Eukaryota</taxon>
        <taxon>Metazoa</taxon>
        <taxon>Spiralia</taxon>
        <taxon>Lophotrochozoa</taxon>
        <taxon>Mollusca</taxon>
        <taxon>Bivalvia</taxon>
        <taxon>Autobranchia</taxon>
        <taxon>Pteriomorphia</taxon>
        <taxon>Pectinida</taxon>
        <taxon>Pectinoidea</taxon>
        <taxon>Pectinidae</taxon>
        <taxon>Mizuhopecten</taxon>
    </lineage>
</organism>
<gene>
    <name evidence="7" type="ORF">KP79_PYT16362</name>
</gene>
<feature type="transmembrane region" description="Helical" evidence="5">
    <location>
        <begin position="20"/>
        <end position="43"/>
    </location>
</feature>
<dbReference type="AlphaFoldDB" id="A0A210PYM3"/>
<dbReference type="Proteomes" id="UP000242188">
    <property type="component" value="Unassembled WGS sequence"/>
</dbReference>
<keyword evidence="4 5" id="KW-0472">Membrane</keyword>
<dbReference type="GO" id="GO:0022857">
    <property type="term" value="F:transmembrane transporter activity"/>
    <property type="evidence" value="ECO:0007669"/>
    <property type="project" value="InterPro"/>
</dbReference>
<evidence type="ECO:0000313" key="8">
    <source>
        <dbReference type="Proteomes" id="UP000242188"/>
    </source>
</evidence>
<keyword evidence="8" id="KW-1185">Reference proteome</keyword>
<reference evidence="7 8" key="1">
    <citation type="journal article" date="2017" name="Nat. Ecol. Evol.">
        <title>Scallop genome provides insights into evolution of bilaterian karyotype and development.</title>
        <authorList>
            <person name="Wang S."/>
            <person name="Zhang J."/>
            <person name="Jiao W."/>
            <person name="Li J."/>
            <person name="Xun X."/>
            <person name="Sun Y."/>
            <person name="Guo X."/>
            <person name="Huan P."/>
            <person name="Dong B."/>
            <person name="Zhang L."/>
            <person name="Hu X."/>
            <person name="Sun X."/>
            <person name="Wang J."/>
            <person name="Zhao C."/>
            <person name="Wang Y."/>
            <person name="Wang D."/>
            <person name="Huang X."/>
            <person name="Wang R."/>
            <person name="Lv J."/>
            <person name="Li Y."/>
            <person name="Zhang Z."/>
            <person name="Liu B."/>
            <person name="Lu W."/>
            <person name="Hui Y."/>
            <person name="Liang J."/>
            <person name="Zhou Z."/>
            <person name="Hou R."/>
            <person name="Li X."/>
            <person name="Liu Y."/>
            <person name="Li H."/>
            <person name="Ning X."/>
            <person name="Lin Y."/>
            <person name="Zhao L."/>
            <person name="Xing Q."/>
            <person name="Dou J."/>
            <person name="Li Y."/>
            <person name="Mao J."/>
            <person name="Guo H."/>
            <person name="Dou H."/>
            <person name="Li T."/>
            <person name="Mu C."/>
            <person name="Jiang W."/>
            <person name="Fu Q."/>
            <person name="Fu X."/>
            <person name="Miao Y."/>
            <person name="Liu J."/>
            <person name="Yu Q."/>
            <person name="Li R."/>
            <person name="Liao H."/>
            <person name="Li X."/>
            <person name="Kong Y."/>
            <person name="Jiang Z."/>
            <person name="Chourrout D."/>
            <person name="Li R."/>
            <person name="Bao Z."/>
        </authorList>
    </citation>
    <scope>NUCLEOTIDE SEQUENCE [LARGE SCALE GENOMIC DNA]</scope>
    <source>
        <strain evidence="7 8">PY_sf001</strain>
    </source>
</reference>
<evidence type="ECO:0000256" key="1">
    <source>
        <dbReference type="ARBA" id="ARBA00004141"/>
    </source>
</evidence>
<evidence type="ECO:0000256" key="2">
    <source>
        <dbReference type="ARBA" id="ARBA00022692"/>
    </source>
</evidence>
<feature type="transmembrane region" description="Helical" evidence="5">
    <location>
        <begin position="253"/>
        <end position="272"/>
    </location>
</feature>
<feature type="transmembrane region" description="Helical" evidence="5">
    <location>
        <begin position="339"/>
        <end position="358"/>
    </location>
</feature>
<dbReference type="GO" id="GO:0016020">
    <property type="term" value="C:membrane"/>
    <property type="evidence" value="ECO:0007669"/>
    <property type="project" value="UniProtKB-SubCell"/>
</dbReference>
<dbReference type="CDD" id="cd17317">
    <property type="entry name" value="MFS_SLC22"/>
    <property type="match status" value="1"/>
</dbReference>
<sequence>MKIPMELLMSQLGNPGRYQVCVFLLLAFNYIPVTFNHLVMAFFGSTPVYFCTSPDLQPPPAPSGLFSLVTTHAYRAGNLTIVGVDFGKCASTYHLQNGGNMSVGCAAKEASKWTYVKEQQESTIVTEWDLVCDSSFLAKVATTVYFSGVMVGGLVFGILADKLGRKPVMLLTLYVPILIGVGISFSNSYILFIVLRFLQGVFMQGLQTSTYVLAMELFLPQYRGVAGAVLECYWGVSVVTLAGVAYLLQSWRYIQLAISLPSLLALPYFWLIPESPRWLLTRHRFNDAEKWISKMARFNKLEYPTQLMEDIRLHLDKSDALSVRQYTFMDLVATPRIRARSLILFYLWFAVAVGYYGLSLSVTSLPGNKYFNFATSGSVELVAFILVVIIIKRFGRRKCLLFFFMIGASACITAGVISFYSEQGSKMSQLSTGFAIFGKFGMGGVFSLTFLYTSELYPTVIRNIGMGSCAFWARFGGVVAPLVLMLGDVTHKSISVVVFGCIALIGGFVTLLLPETLGQKLPDTIEDTESLRSYTLDQYEEDAGKQKLTLGDEEAICMTNN</sequence>
<feature type="transmembrane region" description="Helical" evidence="5">
    <location>
        <begin position="226"/>
        <end position="247"/>
    </location>
</feature>
<evidence type="ECO:0000313" key="7">
    <source>
        <dbReference type="EMBL" id="OWF41581.1"/>
    </source>
</evidence>
<feature type="transmembrane region" description="Helical" evidence="5">
    <location>
        <begin position="400"/>
        <end position="420"/>
    </location>
</feature>
<dbReference type="SUPFAM" id="SSF103473">
    <property type="entry name" value="MFS general substrate transporter"/>
    <property type="match status" value="1"/>
</dbReference>
<dbReference type="Pfam" id="PF00083">
    <property type="entry name" value="Sugar_tr"/>
    <property type="match status" value="1"/>
</dbReference>
<accession>A0A210PYM3</accession>
<evidence type="ECO:0000256" key="5">
    <source>
        <dbReference type="SAM" id="Phobius"/>
    </source>
</evidence>
<dbReference type="PANTHER" id="PTHR24064">
    <property type="entry name" value="SOLUTE CARRIER FAMILY 22 MEMBER"/>
    <property type="match status" value="1"/>
</dbReference>
<dbReference type="Gene3D" id="1.20.1250.20">
    <property type="entry name" value="MFS general substrate transporter like domains"/>
    <property type="match status" value="1"/>
</dbReference>
<dbReference type="InterPro" id="IPR020846">
    <property type="entry name" value="MFS_dom"/>
</dbReference>
<feature type="transmembrane region" description="Helical" evidence="5">
    <location>
        <begin position="493"/>
        <end position="513"/>
    </location>
</feature>
<name>A0A210PYM3_MIZYE</name>
<proteinExistence type="predicted"/>
<dbReference type="EMBL" id="NEDP02005380">
    <property type="protein sequence ID" value="OWF41581.1"/>
    <property type="molecule type" value="Genomic_DNA"/>
</dbReference>
<comment type="subcellular location">
    <subcellularLocation>
        <location evidence="1">Membrane</location>
        <topology evidence="1">Multi-pass membrane protein</topology>
    </subcellularLocation>
</comment>
<evidence type="ECO:0000256" key="3">
    <source>
        <dbReference type="ARBA" id="ARBA00022989"/>
    </source>
</evidence>
<keyword evidence="2 5" id="KW-0812">Transmembrane</keyword>
<evidence type="ECO:0000259" key="6">
    <source>
        <dbReference type="PROSITE" id="PS50850"/>
    </source>
</evidence>
<dbReference type="InterPro" id="IPR005828">
    <property type="entry name" value="MFS_sugar_transport-like"/>
</dbReference>
<feature type="transmembrane region" description="Helical" evidence="5">
    <location>
        <begin position="201"/>
        <end position="219"/>
    </location>
</feature>
<feature type="transmembrane region" description="Helical" evidence="5">
    <location>
        <begin position="432"/>
        <end position="452"/>
    </location>
</feature>
<feature type="transmembrane region" description="Helical" evidence="5">
    <location>
        <begin position="136"/>
        <end position="159"/>
    </location>
</feature>
<feature type="domain" description="Major facilitator superfamily (MFS) profile" evidence="6">
    <location>
        <begin position="64"/>
        <end position="518"/>
    </location>
</feature>